<evidence type="ECO:0000256" key="3">
    <source>
        <dbReference type="ARBA" id="ARBA00011629"/>
    </source>
</evidence>
<proteinExistence type="inferred from homology"/>
<evidence type="ECO:0000256" key="4">
    <source>
        <dbReference type="ARBA" id="ARBA00019622"/>
    </source>
</evidence>
<dbReference type="InterPro" id="IPR057344">
    <property type="entry name" value="ARM_SRB8"/>
</dbReference>
<feature type="compositionally biased region" description="Polar residues" evidence="12">
    <location>
        <begin position="32"/>
        <end position="56"/>
    </location>
</feature>
<evidence type="ECO:0000313" key="14">
    <source>
        <dbReference type="EMBL" id="KAF2000788.1"/>
    </source>
</evidence>
<dbReference type="Proteomes" id="UP000799779">
    <property type="component" value="Unassembled WGS sequence"/>
</dbReference>
<feature type="compositionally biased region" description="Low complexity" evidence="12">
    <location>
        <begin position="1463"/>
        <end position="1477"/>
    </location>
</feature>
<evidence type="ECO:0000256" key="2">
    <source>
        <dbReference type="ARBA" id="ARBA00010289"/>
    </source>
</evidence>
<comment type="similarity">
    <text evidence="2">Belongs to the Mediator complex subunit 12 family.</text>
</comment>
<sequence>MTSRPGPGIQESLQHRGSAGPPRAQGHRRPSRPTNTPQYTQQNCIDPNLESSQTSAEEPPSKSRVPAANTRLKPVALDGIQTGASEGVRPPPRGKPQLFFNSLSSNASDLPLQSLQSPQAPPANTAINWPVPPRPGSSLPGNVAQPRRVIPGGLGVKDEAATKAPSIEPPAVSIVFPGGRTADLFPWTGNHPEDTLSEALVKGGISNKPQIMNETNTARPSLWTNLKNKSGLSTLSSLFVAVLEKRQSCGRLTTPNTFNPPPRLTLRDSTREQWLHDLANPTVGLRRLSRTIPHGITGKVLLEQCLNKNIPIPRALWLAKCVGINEMRSHKRKGQAGTLTWVRGWTSSVEQFLDSVATTIGQPDWKARITYSLQLAYHLYKDHLLEEEHYIDWLLRNLEVSQSERLFLWLLLASVYWTDLISSRRRGRRLAEALLDHSEKLSQLGDTNRSSPISEFLDKTIIRLLITCPVCYLLPKTWEKHGTILQSHVTIHPHPQASQIFADLDRRAKRLLRPLCSNPVGSRDPRRRIIHLLDNVDYSNHVNIESLAYDCMEAVADARKLLSTVLNWTSSLYRDGSHRIYLCTRLLRRWSHLGADIDDGILHHLHKLKPNGDSDIRNTFRVIAELVRSKTFSVGRYLQWLIATGLASGEKDLSTHSAWPLRLITEIPLAGLPEQILNLRRTLLGGTAYSVDDEERTLDDVEALIQQQAPSMCDTTFMYDNPVYANTVGLSATVQLELGIWIRSQVAANVEIMDRVPTKDPSVEESSPVCSLSVQDFHVARSYLEQFDDLSILADVIGLVATSLDSNVLTSAADTLHYHHKTLSAIGAFQPLFQKIAMRYAAIRTIRFPERELLGSLTELARVAKADSQLVQIIAYDFSRYELKNSMAACSPVSDTMVDVIHGGAIDTADEIDRILSSGTNMDQQIMMRVFAKVAQTLEEQVGKDTLQSEQHASWFYRLRSFDEIAFDKILADWLSSLLMSHKLKLLLAALPPLVTSICLTLSQFFDIYRQVKDKQSVNNPDMCFRICVAVLDALLPSDRLPDVYQSQYAYRYRLEQHKFCLDGEGSILQIIKDLIEYGSSQSSPALPDRLSGLLASNRVRKVVRHFAVNNPQLLSTLFGIGSQYPSQMMYSHMKRLVDGLLDPQRYLQLSTKTVEQQVSIVVDRVNSLSLPFCRLEIQLLLSGNIAQDDTSADVISGALLASIKAAVDKDESSWPELITSLGPGIRGKVREHAERELLNASSFLGTSPAPDIEALAKDSSPAIQEFLTVIDFTESKASDDSQATVIPILVDRLRGVGDAAARIDDLQKRQPPLESMSPLSSHLFSWLNVLLHLAIVHGSSPSTKALSQQHTSLLWTIRSLLPNAALAPFSSVVEYVFDVAILLSDSISGEVRDHLIRLESAKPADDPRCAFISGNLPTPDGWLALIRAVAAPAASQLQVSNSIGSQPYPNVAATPSPRPLSQQQQQQYQHLQGGTQNRAYPQYPQHNQQQSKLPPQLQRMASSSGPNLQQSQFQQMQQMQAMQGLAQQRSMAPSPVHMQRPPGPGTPGLGPRNMMGKDGKMVDSKIGGVADVKLEMRPVPFVVPRWEILPDGGREGGNGNETSVSLTLFGARRV</sequence>
<evidence type="ECO:0000256" key="7">
    <source>
        <dbReference type="ARBA" id="ARBA00023159"/>
    </source>
</evidence>
<accession>A0A6A5WIE0</accession>
<dbReference type="PANTHER" id="PTHR46567:SF1">
    <property type="entry name" value="MEDIATOR OF RNA POLYMERASE II TRANSCRIPTION SUBUNIT 12"/>
    <property type="match status" value="1"/>
</dbReference>
<evidence type="ECO:0000256" key="5">
    <source>
        <dbReference type="ARBA" id="ARBA00022491"/>
    </source>
</evidence>
<feature type="compositionally biased region" description="Low complexity" evidence="12">
    <location>
        <begin position="1510"/>
        <end position="1529"/>
    </location>
</feature>
<feature type="domain" description="Mediator complex subunit Med12" evidence="13">
    <location>
        <begin position="257"/>
        <end position="320"/>
    </location>
</feature>
<name>A0A6A5WIE0_9PLEO</name>
<evidence type="ECO:0000256" key="9">
    <source>
        <dbReference type="ARBA" id="ARBA00023242"/>
    </source>
</evidence>
<keyword evidence="5" id="KW-0678">Repressor</keyword>
<comment type="subunit">
    <text evidence="3">Component of the SRB8-11 complex, which itself associates with the Mediator complex.</text>
</comment>
<reference evidence="14" key="1">
    <citation type="journal article" date="2020" name="Stud. Mycol.">
        <title>101 Dothideomycetes genomes: a test case for predicting lifestyles and emergence of pathogens.</title>
        <authorList>
            <person name="Haridas S."/>
            <person name="Albert R."/>
            <person name="Binder M."/>
            <person name="Bloem J."/>
            <person name="Labutti K."/>
            <person name="Salamov A."/>
            <person name="Andreopoulos B."/>
            <person name="Baker S."/>
            <person name="Barry K."/>
            <person name="Bills G."/>
            <person name="Bluhm B."/>
            <person name="Cannon C."/>
            <person name="Castanera R."/>
            <person name="Culley D."/>
            <person name="Daum C."/>
            <person name="Ezra D."/>
            <person name="Gonzalez J."/>
            <person name="Henrissat B."/>
            <person name="Kuo A."/>
            <person name="Liang C."/>
            <person name="Lipzen A."/>
            <person name="Lutzoni F."/>
            <person name="Magnuson J."/>
            <person name="Mondo S."/>
            <person name="Nolan M."/>
            <person name="Ohm R."/>
            <person name="Pangilinan J."/>
            <person name="Park H.-J."/>
            <person name="Ramirez L."/>
            <person name="Alfaro M."/>
            <person name="Sun H."/>
            <person name="Tritt A."/>
            <person name="Yoshinaga Y."/>
            <person name="Zwiers L.-H."/>
            <person name="Turgeon B."/>
            <person name="Goodwin S."/>
            <person name="Spatafora J."/>
            <person name="Crous P."/>
            <person name="Grigoriev I."/>
        </authorList>
    </citation>
    <scope>NUCLEOTIDE SEQUENCE</scope>
    <source>
        <strain evidence="14">CBS 123094</strain>
    </source>
</reference>
<feature type="compositionally biased region" description="Polar residues" evidence="12">
    <location>
        <begin position="1485"/>
        <end position="1509"/>
    </location>
</feature>
<evidence type="ECO:0000313" key="15">
    <source>
        <dbReference type="Proteomes" id="UP000799779"/>
    </source>
</evidence>
<evidence type="ECO:0000256" key="11">
    <source>
        <dbReference type="ARBA" id="ARBA00032010"/>
    </source>
</evidence>
<evidence type="ECO:0000256" key="12">
    <source>
        <dbReference type="SAM" id="MobiDB-lite"/>
    </source>
</evidence>
<feature type="region of interest" description="Disordered" evidence="12">
    <location>
        <begin position="1447"/>
        <end position="1559"/>
    </location>
</feature>
<feature type="region of interest" description="Disordered" evidence="12">
    <location>
        <begin position="1"/>
        <end position="103"/>
    </location>
</feature>
<gene>
    <name evidence="14" type="ORF">P154DRAFT_522377</name>
</gene>
<keyword evidence="8" id="KW-0804">Transcription</keyword>
<dbReference type="GO" id="GO:0003712">
    <property type="term" value="F:transcription coregulator activity"/>
    <property type="evidence" value="ECO:0007669"/>
    <property type="project" value="InterPro"/>
</dbReference>
<dbReference type="InterPro" id="IPR019035">
    <property type="entry name" value="Mediator_Med12"/>
</dbReference>
<comment type="subcellular location">
    <subcellularLocation>
        <location evidence="1">Nucleus</location>
    </subcellularLocation>
</comment>
<evidence type="ECO:0000256" key="6">
    <source>
        <dbReference type="ARBA" id="ARBA00023015"/>
    </source>
</evidence>
<keyword evidence="15" id="KW-1185">Reference proteome</keyword>
<keyword evidence="9" id="KW-0539">Nucleus</keyword>
<dbReference type="GO" id="GO:0016592">
    <property type="term" value="C:mediator complex"/>
    <property type="evidence" value="ECO:0007669"/>
    <property type="project" value="InterPro"/>
</dbReference>
<protein>
    <recommendedName>
        <fullName evidence="4">Mediator of RNA polymerase II transcription subunit 12</fullName>
    </recommendedName>
    <alternativeName>
        <fullName evidence="11">Mediator complex subunit 12</fullName>
    </alternativeName>
</protein>
<dbReference type="OrthoDB" id="20828at2759"/>
<evidence type="ECO:0000259" key="13">
    <source>
        <dbReference type="SMART" id="SM01281"/>
    </source>
</evidence>
<keyword evidence="7" id="KW-0010">Activator</keyword>
<dbReference type="EMBL" id="ML977587">
    <property type="protein sequence ID" value="KAF2000788.1"/>
    <property type="molecule type" value="Genomic_DNA"/>
</dbReference>
<dbReference type="Pfam" id="PF25326">
    <property type="entry name" value="ARM_SRB8"/>
    <property type="match status" value="1"/>
</dbReference>
<dbReference type="GO" id="GO:0006357">
    <property type="term" value="P:regulation of transcription by RNA polymerase II"/>
    <property type="evidence" value="ECO:0007669"/>
    <property type="project" value="InterPro"/>
</dbReference>
<evidence type="ECO:0000256" key="10">
    <source>
        <dbReference type="ARBA" id="ARBA00025661"/>
    </source>
</evidence>
<dbReference type="PANTHER" id="PTHR46567">
    <property type="entry name" value="MEDIATOR OF RNA POLYMERASE II TRANSCRIPTION SUBUNIT 12"/>
    <property type="match status" value="1"/>
</dbReference>
<dbReference type="Pfam" id="PF09497">
    <property type="entry name" value="Med12"/>
    <property type="match status" value="1"/>
</dbReference>
<keyword evidence="6" id="KW-0805">Transcription regulation</keyword>
<evidence type="ECO:0000256" key="8">
    <source>
        <dbReference type="ARBA" id="ARBA00023163"/>
    </source>
</evidence>
<comment type="function">
    <text evidence="10">Component of the SRB8-11 complex. The SRB8-11 complex is a regulatory module of the Mediator complex which is itself involved in regulation of basal and activated RNA polymerase II-dependent transcription. The SRB8-11 complex may be involved in the transcriptional repression of a subset of genes regulated by Mediator. It may inhibit the association of the Mediator complex with RNA polymerase II to form the holoenzyme complex.</text>
</comment>
<dbReference type="SMART" id="SM01281">
    <property type="entry name" value="Med12"/>
    <property type="match status" value="1"/>
</dbReference>
<organism evidence="14 15">
    <name type="scientific">Amniculicola lignicola CBS 123094</name>
    <dbReference type="NCBI Taxonomy" id="1392246"/>
    <lineage>
        <taxon>Eukaryota</taxon>
        <taxon>Fungi</taxon>
        <taxon>Dikarya</taxon>
        <taxon>Ascomycota</taxon>
        <taxon>Pezizomycotina</taxon>
        <taxon>Dothideomycetes</taxon>
        <taxon>Pleosporomycetidae</taxon>
        <taxon>Pleosporales</taxon>
        <taxon>Amniculicolaceae</taxon>
        <taxon>Amniculicola</taxon>
    </lineage>
</organism>
<evidence type="ECO:0000256" key="1">
    <source>
        <dbReference type="ARBA" id="ARBA00004123"/>
    </source>
</evidence>